<feature type="non-terminal residue" evidence="1">
    <location>
        <position position="1"/>
    </location>
</feature>
<gene>
    <name evidence="1" type="ORF">HICCMSTLAB_LOCUS111</name>
</gene>
<dbReference type="OrthoDB" id="7697986at2759"/>
<organism evidence="1 2">
    <name type="scientific">Cotesia congregata</name>
    <name type="common">Parasitoid wasp</name>
    <name type="synonym">Apanteles congregatus</name>
    <dbReference type="NCBI Taxonomy" id="51543"/>
    <lineage>
        <taxon>Eukaryota</taxon>
        <taxon>Metazoa</taxon>
        <taxon>Ecdysozoa</taxon>
        <taxon>Arthropoda</taxon>
        <taxon>Hexapoda</taxon>
        <taxon>Insecta</taxon>
        <taxon>Pterygota</taxon>
        <taxon>Neoptera</taxon>
        <taxon>Endopterygota</taxon>
        <taxon>Hymenoptera</taxon>
        <taxon>Apocrita</taxon>
        <taxon>Ichneumonoidea</taxon>
        <taxon>Braconidae</taxon>
        <taxon>Microgastrinae</taxon>
        <taxon>Cotesia</taxon>
    </lineage>
</organism>
<evidence type="ECO:0000313" key="1">
    <source>
        <dbReference type="EMBL" id="CAG5071962.1"/>
    </source>
</evidence>
<proteinExistence type="predicted"/>
<name>A0A8J2E4E0_COTCN</name>
<dbReference type="Proteomes" id="UP000786811">
    <property type="component" value="Unassembled WGS sequence"/>
</dbReference>
<reference evidence="1" key="1">
    <citation type="submission" date="2021-04" db="EMBL/GenBank/DDBJ databases">
        <authorList>
            <person name="Chebbi M.A.C M."/>
        </authorList>
    </citation>
    <scope>NUCLEOTIDE SEQUENCE</scope>
</reference>
<sequence length="153" mass="18130">LFSRQLRVAMSIYKNDNYELYDCEPTIAFMEKVDNLIKAMSSRTPENALRKNADCPMRKAIIDFDQYLRDWEKKANEEKLKKKRNKKKSNVENTDDFAEEFDFPITTSTLTGFKITLGTTLELSKFLYDKCNYNYLMTSRLNQDSFEKFYGIM</sequence>
<protein>
    <submittedName>
        <fullName evidence="1">Uncharacterized protein</fullName>
    </submittedName>
</protein>
<feature type="non-terminal residue" evidence="1">
    <location>
        <position position="153"/>
    </location>
</feature>
<dbReference type="EMBL" id="CAJNRD030000659">
    <property type="protein sequence ID" value="CAG5071962.1"/>
    <property type="molecule type" value="Genomic_DNA"/>
</dbReference>
<dbReference type="AlphaFoldDB" id="A0A8J2E4E0"/>
<accession>A0A8J2E4E0</accession>
<evidence type="ECO:0000313" key="2">
    <source>
        <dbReference type="Proteomes" id="UP000786811"/>
    </source>
</evidence>
<keyword evidence="2" id="KW-1185">Reference proteome</keyword>
<comment type="caution">
    <text evidence="1">The sequence shown here is derived from an EMBL/GenBank/DDBJ whole genome shotgun (WGS) entry which is preliminary data.</text>
</comment>